<keyword evidence="2" id="KW-0092">Biotin</keyword>
<dbReference type="CDD" id="cd16442">
    <property type="entry name" value="BPL"/>
    <property type="match status" value="1"/>
</dbReference>
<dbReference type="Gene3D" id="3.30.930.10">
    <property type="entry name" value="Bira Bifunctional Protein, Domain 2"/>
    <property type="match status" value="1"/>
</dbReference>
<dbReference type="Gene3D" id="2.30.30.100">
    <property type="match status" value="1"/>
</dbReference>
<dbReference type="EC" id="6.3.4.15" evidence="3"/>
<gene>
    <name evidence="5" type="ORF">EII34_11625</name>
</gene>
<protein>
    <recommendedName>
        <fullName evidence="3">biotin--[biotin carboxyl-carrier protein] ligase</fullName>
        <ecNumber evidence="3">6.3.4.15</ecNumber>
    </recommendedName>
</protein>
<dbReference type="Proteomes" id="UP000280819">
    <property type="component" value="Unassembled WGS sequence"/>
</dbReference>
<evidence type="ECO:0000256" key="1">
    <source>
        <dbReference type="ARBA" id="ARBA00022598"/>
    </source>
</evidence>
<feature type="domain" description="BPL/LPL catalytic" evidence="4">
    <location>
        <begin position="1"/>
        <end position="182"/>
    </location>
</feature>
<keyword evidence="1 5" id="KW-0436">Ligase</keyword>
<dbReference type="RefSeq" id="WP_124845328.1">
    <property type="nucleotide sequence ID" value="NZ_RQZG01000014.1"/>
</dbReference>
<dbReference type="SUPFAM" id="SSF55681">
    <property type="entry name" value="Class II aaRS and biotin synthetases"/>
    <property type="match status" value="1"/>
</dbReference>
<name>A0A3P1T416_9ACTN</name>
<evidence type="ECO:0000259" key="4">
    <source>
        <dbReference type="PROSITE" id="PS51733"/>
    </source>
</evidence>
<dbReference type="AlphaFoldDB" id="A0A3P1T416"/>
<proteinExistence type="predicted"/>
<dbReference type="Pfam" id="PF03099">
    <property type="entry name" value="BPL_LplA_LipB"/>
    <property type="match status" value="1"/>
</dbReference>
<dbReference type="PROSITE" id="PS51733">
    <property type="entry name" value="BPL_LPL_CATALYTIC"/>
    <property type="match status" value="1"/>
</dbReference>
<dbReference type="NCBIfam" id="TIGR00121">
    <property type="entry name" value="birA_ligase"/>
    <property type="match status" value="1"/>
</dbReference>
<evidence type="ECO:0000313" key="6">
    <source>
        <dbReference type="Proteomes" id="UP000280819"/>
    </source>
</evidence>
<dbReference type="EMBL" id="RQZG01000014">
    <property type="protein sequence ID" value="RRD04028.1"/>
    <property type="molecule type" value="Genomic_DNA"/>
</dbReference>
<evidence type="ECO:0000313" key="5">
    <source>
        <dbReference type="EMBL" id="RRD04028.1"/>
    </source>
</evidence>
<dbReference type="InterPro" id="IPR004143">
    <property type="entry name" value="BPL_LPL_catalytic"/>
</dbReference>
<sequence>MTMSLWREITWVESTGSTNADLVSRARAGATEGTVLVASEQTAGRGRLDRTWTSPAGACVAMSMLLVPGQPFDRWGWLSLLAGMAVRGALEKIAPEPGRVQLKWPNDVLIDGRKVCGILSERVEHPDGARAVVGLGVNITMTEAELPIPTATSLRVAGFPEDRDQLVAEILAQFETCYRRWQETGDVRSEYRELCSSIGAELRIVVEREQGVTGVGYDIDRYGRIVVRTDQGLRTFAVGDVIHARLEEPGLREPRA</sequence>
<accession>A0A3P1T416</accession>
<dbReference type="PANTHER" id="PTHR12835">
    <property type="entry name" value="BIOTIN PROTEIN LIGASE"/>
    <property type="match status" value="1"/>
</dbReference>
<dbReference type="GO" id="GO:0005737">
    <property type="term" value="C:cytoplasm"/>
    <property type="evidence" value="ECO:0007669"/>
    <property type="project" value="TreeGrafter"/>
</dbReference>
<dbReference type="InterPro" id="IPR003142">
    <property type="entry name" value="BPL_C"/>
</dbReference>
<comment type="caution">
    <text evidence="5">The sequence shown here is derived from an EMBL/GenBank/DDBJ whole genome shotgun (WGS) entry which is preliminary data.</text>
</comment>
<evidence type="ECO:0000256" key="2">
    <source>
        <dbReference type="ARBA" id="ARBA00023267"/>
    </source>
</evidence>
<dbReference type="InterPro" id="IPR004408">
    <property type="entry name" value="Biotin_CoA_COase_ligase"/>
</dbReference>
<evidence type="ECO:0000256" key="3">
    <source>
        <dbReference type="ARBA" id="ARBA00024227"/>
    </source>
</evidence>
<dbReference type="OrthoDB" id="9807064at2"/>
<dbReference type="InterPro" id="IPR045864">
    <property type="entry name" value="aa-tRNA-synth_II/BPL/LPL"/>
</dbReference>
<dbReference type="Pfam" id="PF02237">
    <property type="entry name" value="BPL_C"/>
    <property type="match status" value="1"/>
</dbReference>
<dbReference type="PANTHER" id="PTHR12835:SF5">
    <property type="entry name" value="BIOTIN--PROTEIN LIGASE"/>
    <property type="match status" value="1"/>
</dbReference>
<organism evidence="5 6">
    <name type="scientific">Arachnia propionica</name>
    <dbReference type="NCBI Taxonomy" id="1750"/>
    <lineage>
        <taxon>Bacteria</taxon>
        <taxon>Bacillati</taxon>
        <taxon>Actinomycetota</taxon>
        <taxon>Actinomycetes</taxon>
        <taxon>Propionibacteriales</taxon>
        <taxon>Propionibacteriaceae</taxon>
        <taxon>Arachnia</taxon>
    </lineage>
</organism>
<dbReference type="GO" id="GO:0004077">
    <property type="term" value="F:biotin--[biotin carboxyl-carrier protein] ligase activity"/>
    <property type="evidence" value="ECO:0007669"/>
    <property type="project" value="UniProtKB-EC"/>
</dbReference>
<reference evidence="5 6" key="1">
    <citation type="submission" date="2018-11" db="EMBL/GenBank/DDBJ databases">
        <title>Genomes From Bacteria Associated with the Canine Oral Cavity: a Test Case for Automated Genome-Based Taxonomic Assignment.</title>
        <authorList>
            <person name="Coil D.A."/>
            <person name="Jospin G."/>
            <person name="Darling A.E."/>
            <person name="Wallis C."/>
            <person name="Davis I.J."/>
            <person name="Harris S."/>
            <person name="Eisen J.A."/>
            <person name="Holcombe L.J."/>
            <person name="O'Flynn C."/>
        </authorList>
    </citation>
    <scope>NUCLEOTIDE SEQUENCE [LARGE SCALE GENOMIC DNA]</scope>
    <source>
        <strain evidence="5 6">OH887_COT-365</strain>
    </source>
</reference>